<protein>
    <submittedName>
        <fullName evidence="1">Uncharacterized protein</fullName>
    </submittedName>
</protein>
<sequence length="112" mass="12466">MRWFVIFLSVAACDSPSLEFARAPVTRVAVGDMMFSVRVRGERAEAIRTSRHLLPREGTVLHHAEVAIESASGCRVKSLDADQAIQRARLSCDDAPDDPAPFSRRVVVLKRY</sequence>
<dbReference type="OrthoDB" id="7864349at2"/>
<dbReference type="Proteomes" id="UP000199372">
    <property type="component" value="Unassembled WGS sequence"/>
</dbReference>
<accession>A0A1H8DQ64</accession>
<name>A0A1H8DQ64_9RHOB</name>
<dbReference type="RefSeq" id="WP_091844733.1">
    <property type="nucleotide sequence ID" value="NZ_FOCM01000002.1"/>
</dbReference>
<gene>
    <name evidence="1" type="ORF">SAMN04488011_102431</name>
</gene>
<dbReference type="EMBL" id="FOCM01000002">
    <property type="protein sequence ID" value="SEN09353.1"/>
    <property type="molecule type" value="Genomic_DNA"/>
</dbReference>
<evidence type="ECO:0000313" key="1">
    <source>
        <dbReference type="EMBL" id="SEN09353.1"/>
    </source>
</evidence>
<dbReference type="AlphaFoldDB" id="A0A1H8DQ64"/>
<evidence type="ECO:0000313" key="2">
    <source>
        <dbReference type="Proteomes" id="UP000199372"/>
    </source>
</evidence>
<reference evidence="2" key="1">
    <citation type="submission" date="2016-10" db="EMBL/GenBank/DDBJ databases">
        <authorList>
            <person name="Varghese N."/>
            <person name="Submissions S."/>
        </authorList>
    </citation>
    <scope>NUCLEOTIDE SEQUENCE [LARGE SCALE GENOMIC DNA]</scope>
    <source>
        <strain evidence="2">DSM 26893</strain>
    </source>
</reference>
<proteinExistence type="predicted"/>
<keyword evidence="2" id="KW-1185">Reference proteome</keyword>
<organism evidence="1 2">
    <name type="scientific">Palleronia pelagia</name>
    <dbReference type="NCBI Taxonomy" id="387096"/>
    <lineage>
        <taxon>Bacteria</taxon>
        <taxon>Pseudomonadati</taxon>
        <taxon>Pseudomonadota</taxon>
        <taxon>Alphaproteobacteria</taxon>
        <taxon>Rhodobacterales</taxon>
        <taxon>Roseobacteraceae</taxon>
        <taxon>Palleronia</taxon>
    </lineage>
</organism>